<dbReference type="SUPFAM" id="SSF53756">
    <property type="entry name" value="UDP-Glycosyltransferase/glycogen phosphorylase"/>
    <property type="match status" value="1"/>
</dbReference>
<dbReference type="CDD" id="cd03794">
    <property type="entry name" value="GT4_WbuB-like"/>
    <property type="match status" value="1"/>
</dbReference>
<dbReference type="PANTHER" id="PTHR45947:SF3">
    <property type="entry name" value="SULFOQUINOVOSYL TRANSFERASE SQD2"/>
    <property type="match status" value="1"/>
</dbReference>
<organism evidence="4 5">
    <name type="scientific">Nocardioides marmoribigeumensis</name>
    <dbReference type="NCBI Taxonomy" id="433649"/>
    <lineage>
        <taxon>Bacteria</taxon>
        <taxon>Bacillati</taxon>
        <taxon>Actinomycetota</taxon>
        <taxon>Actinomycetes</taxon>
        <taxon>Propionibacteriales</taxon>
        <taxon>Nocardioidaceae</taxon>
        <taxon>Nocardioides</taxon>
    </lineage>
</organism>
<accession>A0ABU2BTP6</accession>
<comment type="caution">
    <text evidence="4">The sequence shown here is derived from an EMBL/GenBank/DDBJ whole genome shotgun (WGS) entry which is preliminary data.</text>
</comment>
<name>A0ABU2BTP6_9ACTN</name>
<keyword evidence="1" id="KW-0328">Glycosyltransferase</keyword>
<evidence type="ECO:0000313" key="4">
    <source>
        <dbReference type="EMBL" id="MDR7361990.1"/>
    </source>
</evidence>
<dbReference type="Proteomes" id="UP001183648">
    <property type="component" value="Unassembled WGS sequence"/>
</dbReference>
<protein>
    <submittedName>
        <fullName evidence="4">Glycosyltransferase involved in cell wall biosynthesis</fullName>
    </submittedName>
</protein>
<reference evidence="4 5" key="1">
    <citation type="submission" date="2023-07" db="EMBL/GenBank/DDBJ databases">
        <title>Sequencing the genomes of 1000 actinobacteria strains.</title>
        <authorList>
            <person name="Klenk H.-P."/>
        </authorList>
    </citation>
    <scope>NUCLEOTIDE SEQUENCE [LARGE SCALE GENOMIC DNA]</scope>
    <source>
        <strain evidence="4 5">DSM 19426</strain>
    </source>
</reference>
<evidence type="ECO:0000313" key="5">
    <source>
        <dbReference type="Proteomes" id="UP001183648"/>
    </source>
</evidence>
<evidence type="ECO:0000256" key="2">
    <source>
        <dbReference type="ARBA" id="ARBA00022679"/>
    </source>
</evidence>
<dbReference type="PANTHER" id="PTHR45947">
    <property type="entry name" value="SULFOQUINOVOSYL TRANSFERASE SQD2"/>
    <property type="match status" value="1"/>
</dbReference>
<gene>
    <name evidence="4" type="ORF">J2S63_001543</name>
</gene>
<sequence length="260" mass="28200">MGQMSASSLVYRALTALEELLYAHADRIVVMAPGTETDLVARGVPREKIVYIPNAADPEDFVPTASRQDLRARYEFKRPTAVYAGAHGPANGLDLLLKAAEEVADLGIDVVLVGSGVMKRSLQSGAIERNLENVRFLDPVPKAEIVDILHAADLGLHVLADVELFRSAVSPNKLFDYMAAGLPVITNSPGLVGDWVDRAGCGWSVEPDKLADAFRCFAAESEAGRAERGRSGQVWLRRNQSRSAMAQRLSDMFSEVMPHG</sequence>
<keyword evidence="5" id="KW-1185">Reference proteome</keyword>
<feature type="domain" description="Glycosyltransferase subfamily 4-like N-terminal" evidence="3">
    <location>
        <begin position="7"/>
        <end position="54"/>
    </location>
</feature>
<dbReference type="Gene3D" id="3.40.50.2000">
    <property type="entry name" value="Glycogen Phosphorylase B"/>
    <property type="match status" value="2"/>
</dbReference>
<evidence type="ECO:0000259" key="3">
    <source>
        <dbReference type="Pfam" id="PF13579"/>
    </source>
</evidence>
<keyword evidence="2" id="KW-0808">Transferase</keyword>
<proteinExistence type="predicted"/>
<dbReference type="Pfam" id="PF13692">
    <property type="entry name" value="Glyco_trans_1_4"/>
    <property type="match status" value="1"/>
</dbReference>
<dbReference type="InterPro" id="IPR028098">
    <property type="entry name" value="Glyco_trans_4-like_N"/>
</dbReference>
<evidence type="ECO:0000256" key="1">
    <source>
        <dbReference type="ARBA" id="ARBA00022676"/>
    </source>
</evidence>
<dbReference type="EMBL" id="JAVDYG010000001">
    <property type="protein sequence ID" value="MDR7361990.1"/>
    <property type="molecule type" value="Genomic_DNA"/>
</dbReference>
<dbReference type="InterPro" id="IPR050194">
    <property type="entry name" value="Glycosyltransferase_grp1"/>
</dbReference>
<dbReference type="Pfam" id="PF13579">
    <property type="entry name" value="Glyco_trans_4_4"/>
    <property type="match status" value="1"/>
</dbReference>